<dbReference type="CDD" id="cd00093">
    <property type="entry name" value="HTH_XRE"/>
    <property type="match status" value="1"/>
</dbReference>
<organism evidence="2 3">
    <name type="scientific">Pelomonas caseinilytica</name>
    <dbReference type="NCBI Taxonomy" id="2906763"/>
    <lineage>
        <taxon>Bacteria</taxon>
        <taxon>Pseudomonadati</taxon>
        <taxon>Pseudomonadota</taxon>
        <taxon>Betaproteobacteria</taxon>
        <taxon>Burkholderiales</taxon>
        <taxon>Sphaerotilaceae</taxon>
        <taxon>Roseateles</taxon>
    </lineage>
</organism>
<proteinExistence type="predicted"/>
<dbReference type="EMBL" id="JAJTWT010000005">
    <property type="protein sequence ID" value="MCE4538477.1"/>
    <property type="molecule type" value="Genomic_DNA"/>
</dbReference>
<feature type="domain" description="HTH cro/C1-type" evidence="1">
    <location>
        <begin position="14"/>
        <end position="67"/>
    </location>
</feature>
<evidence type="ECO:0000313" key="3">
    <source>
        <dbReference type="Proteomes" id="UP001201463"/>
    </source>
</evidence>
<dbReference type="InterPro" id="IPR001387">
    <property type="entry name" value="Cro/C1-type_HTH"/>
</dbReference>
<evidence type="ECO:0000259" key="1">
    <source>
        <dbReference type="PROSITE" id="PS50943"/>
    </source>
</evidence>
<dbReference type="Pfam" id="PF13560">
    <property type="entry name" value="HTH_31"/>
    <property type="match status" value="1"/>
</dbReference>
<dbReference type="SUPFAM" id="SSF47413">
    <property type="entry name" value="lambda repressor-like DNA-binding domains"/>
    <property type="match status" value="1"/>
</dbReference>
<dbReference type="InterPro" id="IPR010982">
    <property type="entry name" value="Lambda_DNA-bd_dom_sf"/>
</dbReference>
<dbReference type="SMART" id="SM00530">
    <property type="entry name" value="HTH_XRE"/>
    <property type="match status" value="1"/>
</dbReference>
<keyword evidence="3" id="KW-1185">Reference proteome</keyword>
<evidence type="ECO:0000313" key="2">
    <source>
        <dbReference type="EMBL" id="MCE4538477.1"/>
    </source>
</evidence>
<sequence length="92" mass="9981">MDTIRLPIDLGAAVKRHRQQLALTAVEVAARAGRSRDILYRLERGEDVTVSALLDILRALGLSLALQPAGMPTLAEMQRRFGAEALDDDDAA</sequence>
<reference evidence="2 3" key="1">
    <citation type="submission" date="2021-12" db="EMBL/GenBank/DDBJ databases">
        <title>Genome seq of p7.</title>
        <authorList>
            <person name="Seo T."/>
        </authorList>
    </citation>
    <scope>NUCLEOTIDE SEQUENCE [LARGE SCALE GENOMIC DNA]</scope>
    <source>
        <strain evidence="2 3">P7</strain>
    </source>
</reference>
<dbReference type="RefSeq" id="WP_233392907.1">
    <property type="nucleotide sequence ID" value="NZ_JAJTWT010000005.1"/>
</dbReference>
<protein>
    <submittedName>
        <fullName evidence="2">Helix-turn-helix domain-containing protein</fullName>
    </submittedName>
</protein>
<dbReference type="Gene3D" id="1.10.260.40">
    <property type="entry name" value="lambda repressor-like DNA-binding domains"/>
    <property type="match status" value="1"/>
</dbReference>
<dbReference type="Proteomes" id="UP001201463">
    <property type="component" value="Unassembled WGS sequence"/>
</dbReference>
<comment type="caution">
    <text evidence="2">The sequence shown here is derived from an EMBL/GenBank/DDBJ whole genome shotgun (WGS) entry which is preliminary data.</text>
</comment>
<name>A0ABS8XG40_9BURK</name>
<accession>A0ABS8XG40</accession>
<dbReference type="PROSITE" id="PS50943">
    <property type="entry name" value="HTH_CROC1"/>
    <property type="match status" value="1"/>
</dbReference>
<gene>
    <name evidence="2" type="ORF">LXT12_14570</name>
</gene>